<dbReference type="EMBL" id="PYOY01000002">
    <property type="protein sequence ID" value="PSX08565.1"/>
    <property type="molecule type" value="Genomic_DNA"/>
</dbReference>
<feature type="region of interest" description="Disordered" evidence="1">
    <location>
        <begin position="275"/>
        <end position="294"/>
    </location>
</feature>
<dbReference type="Pfam" id="PF05929">
    <property type="entry name" value="Phage_GPO"/>
    <property type="match status" value="1"/>
</dbReference>
<evidence type="ECO:0000256" key="1">
    <source>
        <dbReference type="SAM" id="MobiDB-lite"/>
    </source>
</evidence>
<sequence length="294" mass="33236">MGMLKTEWIRVATEGTTIDGRTITKEWIDQMAETYNTDEYVGLIWPEHRRFNWFEGKEEDNWGEVVAVKSEMHSGKQRLFVQLRPNSHLLLANEKQQKLFTSIEIDPDFCSTGKCYLVGLAVTDRPASTGTTKLQFSANKSHEVTALYPLEMEFQYTEQQQKKLFNRLFSSLFGSEKETSTKDEAPMNKEQFAALTDSIEALTLGQATLQETLTQHFAQQPPAQTPTPEPTPEPTPQPEAETVSPEQFNQLVESINAMAQGTQDLQTKFSQLLQEAPHQRPDLSGGDFDANTLV</sequence>
<dbReference type="Proteomes" id="UP000241440">
    <property type="component" value="Unassembled WGS sequence"/>
</dbReference>
<dbReference type="GeneID" id="61230092"/>
<accession>A0A855SHK1</accession>
<reference evidence="2 3" key="1">
    <citation type="submission" date="2018-01" db="EMBL/GenBank/DDBJ databases">
        <title>Whole genome sequencing of Histamine producing bacteria.</title>
        <authorList>
            <person name="Butler K."/>
        </authorList>
    </citation>
    <scope>NUCLEOTIDE SEQUENCE [LARGE SCALE GENOMIC DNA]</scope>
    <source>
        <strain evidence="2 3">A2-1</strain>
    </source>
</reference>
<comment type="caution">
    <text evidence="2">The sequence shown here is derived from an EMBL/GenBank/DDBJ whole genome shotgun (WGS) entry which is preliminary data.</text>
</comment>
<organism evidence="2 3">
    <name type="scientific">Photobacterium angustum</name>
    <dbReference type="NCBI Taxonomy" id="661"/>
    <lineage>
        <taxon>Bacteria</taxon>
        <taxon>Pseudomonadati</taxon>
        <taxon>Pseudomonadota</taxon>
        <taxon>Gammaproteobacteria</taxon>
        <taxon>Vibrionales</taxon>
        <taxon>Vibrionaceae</taxon>
        <taxon>Photobacterium</taxon>
    </lineage>
</organism>
<feature type="region of interest" description="Disordered" evidence="1">
    <location>
        <begin position="218"/>
        <end position="245"/>
    </location>
</feature>
<name>A0A855SHK1_PHOAN</name>
<dbReference type="AlphaFoldDB" id="A0A855SHK1"/>
<gene>
    <name evidence="2" type="ORF">C0W41_05605</name>
</gene>
<protein>
    <submittedName>
        <fullName evidence="2">Capsid scaffolding protein</fullName>
    </submittedName>
</protein>
<feature type="compositionally biased region" description="Pro residues" evidence="1">
    <location>
        <begin position="223"/>
        <end position="237"/>
    </location>
</feature>
<dbReference type="RefSeq" id="WP_052956261.1">
    <property type="nucleotide sequence ID" value="NZ_JZSX01000001.1"/>
</dbReference>
<evidence type="ECO:0000313" key="2">
    <source>
        <dbReference type="EMBL" id="PSX08565.1"/>
    </source>
</evidence>
<proteinExistence type="predicted"/>
<evidence type="ECO:0000313" key="3">
    <source>
        <dbReference type="Proteomes" id="UP000241440"/>
    </source>
</evidence>
<dbReference type="InterPro" id="IPR009228">
    <property type="entry name" value="Capsid_scaffold_GpO"/>
</dbReference>